<dbReference type="OrthoDB" id="3536501at2"/>
<comment type="caution">
    <text evidence="3">The sequence shown here is derived from an EMBL/GenBank/DDBJ whole genome shotgun (WGS) entry which is preliminary data.</text>
</comment>
<feature type="transmembrane region" description="Helical" evidence="2">
    <location>
        <begin position="6"/>
        <end position="29"/>
    </location>
</feature>
<feature type="region of interest" description="Disordered" evidence="1">
    <location>
        <begin position="71"/>
        <end position="94"/>
    </location>
</feature>
<name>A0A5M3VV79_9ACTN</name>
<proteinExistence type="predicted"/>
<dbReference type="RefSeq" id="WP_155336193.1">
    <property type="nucleotide sequence ID" value="NZ_BAAABN010000020.1"/>
</dbReference>
<keyword evidence="2" id="KW-0472">Membrane</keyword>
<dbReference type="AlphaFoldDB" id="A0A5M3VV79"/>
<evidence type="ECO:0000313" key="3">
    <source>
        <dbReference type="EMBL" id="GER99829.1"/>
    </source>
</evidence>
<evidence type="ECO:0000256" key="2">
    <source>
        <dbReference type="SAM" id="Phobius"/>
    </source>
</evidence>
<keyword evidence="4" id="KW-1185">Reference proteome</keyword>
<keyword evidence="2" id="KW-1133">Transmembrane helix</keyword>
<reference evidence="3 4" key="1">
    <citation type="submission" date="2019-10" db="EMBL/GenBank/DDBJ databases">
        <title>Whole genome shotgun sequence of Acrocarpospora corrugata NBRC 13972.</title>
        <authorList>
            <person name="Ichikawa N."/>
            <person name="Kimura A."/>
            <person name="Kitahashi Y."/>
            <person name="Komaki H."/>
            <person name="Oguchi A."/>
        </authorList>
    </citation>
    <scope>NUCLEOTIDE SEQUENCE [LARGE SCALE GENOMIC DNA]</scope>
    <source>
        <strain evidence="3 4">NBRC 13972</strain>
    </source>
</reference>
<keyword evidence="2" id="KW-0812">Transmembrane</keyword>
<evidence type="ECO:0000313" key="4">
    <source>
        <dbReference type="Proteomes" id="UP000334990"/>
    </source>
</evidence>
<evidence type="ECO:0000256" key="1">
    <source>
        <dbReference type="SAM" id="MobiDB-lite"/>
    </source>
</evidence>
<accession>A0A5M3VV79</accession>
<sequence length="94" mass="9895">MDSALEILAFLVITSGSIFVVVGLLVLVFSGRKHRKKDGVVWIGGPYETEHGAGQTTRVLTGVVPRGEPPDVDWPAMAATTEPGRHIGGASAGW</sequence>
<protein>
    <submittedName>
        <fullName evidence="3">Uncharacterized protein</fullName>
    </submittedName>
</protein>
<dbReference type="Proteomes" id="UP000334990">
    <property type="component" value="Unassembled WGS sequence"/>
</dbReference>
<organism evidence="3 4">
    <name type="scientific">Acrocarpospora corrugata</name>
    <dbReference type="NCBI Taxonomy" id="35763"/>
    <lineage>
        <taxon>Bacteria</taxon>
        <taxon>Bacillati</taxon>
        <taxon>Actinomycetota</taxon>
        <taxon>Actinomycetes</taxon>
        <taxon>Streptosporangiales</taxon>
        <taxon>Streptosporangiaceae</taxon>
        <taxon>Acrocarpospora</taxon>
    </lineage>
</organism>
<dbReference type="EMBL" id="BLAD01000041">
    <property type="protein sequence ID" value="GER99829.1"/>
    <property type="molecule type" value="Genomic_DNA"/>
</dbReference>
<gene>
    <name evidence="3" type="ORF">Acor_18930</name>
</gene>